<dbReference type="AlphaFoldDB" id="A0A1Q2CI52"/>
<dbReference type="Proteomes" id="UP000188324">
    <property type="component" value="Chromosome"/>
</dbReference>
<proteinExistence type="predicted"/>
<keyword evidence="2" id="KW-0808">Transferase</keyword>
<accession>A0A1Q2CI52</accession>
<protein>
    <submittedName>
        <fullName evidence="3">Uncharacterized protein</fullName>
    </submittedName>
</protein>
<evidence type="ECO:0000256" key="2">
    <source>
        <dbReference type="ARBA" id="ARBA00022679"/>
    </source>
</evidence>
<dbReference type="CDD" id="cd00761">
    <property type="entry name" value="Glyco_tranf_GTA_type"/>
    <property type="match status" value="1"/>
</dbReference>
<dbReference type="SUPFAM" id="SSF53448">
    <property type="entry name" value="Nucleotide-diphospho-sugar transferases"/>
    <property type="match status" value="1"/>
</dbReference>
<reference evidence="3 4" key="1">
    <citation type="journal article" date="2016" name="Int. J. Syst. Evol. Microbiol.">
        <title>Tessaracoccus flavus sp. nov., isolated from the drainage system of a lindane-producing factory.</title>
        <authorList>
            <person name="Kumari R."/>
            <person name="Singh P."/>
            <person name="Schumann P."/>
            <person name="Lal R."/>
        </authorList>
    </citation>
    <scope>NUCLEOTIDE SEQUENCE [LARGE SCALE GENOMIC DNA]</scope>
    <source>
        <strain evidence="3 4">RP1T</strain>
    </source>
</reference>
<evidence type="ECO:0000313" key="3">
    <source>
        <dbReference type="EMBL" id="AQP45753.1"/>
    </source>
</evidence>
<dbReference type="RefSeq" id="WP_162274574.1">
    <property type="nucleotide sequence ID" value="NZ_CP019605.1"/>
</dbReference>
<dbReference type="InterPro" id="IPR001173">
    <property type="entry name" value="Glyco_trans_2-like"/>
</dbReference>
<dbReference type="STRING" id="1610493.RPIT_13835"/>
<gene>
    <name evidence="3" type="ORF">RPIT_13835</name>
</gene>
<evidence type="ECO:0000256" key="1">
    <source>
        <dbReference type="ARBA" id="ARBA00022676"/>
    </source>
</evidence>
<dbReference type="PANTHER" id="PTHR22916:SF51">
    <property type="entry name" value="GLYCOSYLTRANSFERASE EPSH-RELATED"/>
    <property type="match status" value="1"/>
</dbReference>
<dbReference type="PANTHER" id="PTHR22916">
    <property type="entry name" value="GLYCOSYLTRANSFERASE"/>
    <property type="match status" value="1"/>
</dbReference>
<dbReference type="KEGG" id="tfl:RPIT_13835"/>
<dbReference type="GO" id="GO:0016757">
    <property type="term" value="F:glycosyltransferase activity"/>
    <property type="evidence" value="ECO:0007669"/>
    <property type="project" value="UniProtKB-KW"/>
</dbReference>
<dbReference type="EMBL" id="CP019605">
    <property type="protein sequence ID" value="AQP45753.1"/>
    <property type="molecule type" value="Genomic_DNA"/>
</dbReference>
<dbReference type="InterPro" id="IPR029044">
    <property type="entry name" value="Nucleotide-diphossugar_trans"/>
</dbReference>
<dbReference type="Pfam" id="PF00535">
    <property type="entry name" value="Glycos_transf_2"/>
    <property type="match status" value="1"/>
</dbReference>
<evidence type="ECO:0000313" key="4">
    <source>
        <dbReference type="Proteomes" id="UP000188324"/>
    </source>
</evidence>
<organism evidence="3 4">
    <name type="scientific">Tessaracoccus flavus</name>
    <dbReference type="NCBI Taxonomy" id="1610493"/>
    <lineage>
        <taxon>Bacteria</taxon>
        <taxon>Bacillati</taxon>
        <taxon>Actinomycetota</taxon>
        <taxon>Actinomycetes</taxon>
        <taxon>Propionibacteriales</taxon>
        <taxon>Propionibacteriaceae</taxon>
        <taxon>Tessaracoccus</taxon>
    </lineage>
</organism>
<keyword evidence="1" id="KW-0328">Glycosyltransferase</keyword>
<sequence length="333" mass="37188">MPGTVSVIVPVYNAEAHLPKCLASLAGQTYRDLEIILVDDGSTDRSLQMLEAFAAEDTRARVVTQKNAGVSRARNVGLASAQGDYVSFVDSDDWLEPETYASVVGAFDGNDIDFVSFQYFVDQAAESVAYGISGRFHGLHGTVTGLEAVLETTNRFVWTRVFRRELIGPTRFREDLHWGEDTVFVIEVARRARWSFLIPDPYYHYVQSKDSATRSKVNPKRLTGIEMTHVLQRMVEEAAPHLAPFVVATRANIFATLAQDAYAQPRRDWTPEIPTLIKTIRTESSKIVLARGLGMSTRLKAGTLAVSPMLFVRLNQLRLERLSGRARQGVRQP</sequence>
<dbReference type="Gene3D" id="3.90.550.10">
    <property type="entry name" value="Spore Coat Polysaccharide Biosynthesis Protein SpsA, Chain A"/>
    <property type="match status" value="1"/>
</dbReference>
<keyword evidence="4" id="KW-1185">Reference proteome</keyword>
<name>A0A1Q2CI52_9ACTN</name>